<dbReference type="Proteomes" id="UP000190657">
    <property type="component" value="Unassembled WGS sequence"/>
</dbReference>
<evidence type="ECO:0000256" key="3">
    <source>
        <dbReference type="ARBA" id="ARBA00022840"/>
    </source>
</evidence>
<dbReference type="EMBL" id="FUWW01000002">
    <property type="protein sequence ID" value="SJZ35141.1"/>
    <property type="molecule type" value="Genomic_DNA"/>
</dbReference>
<dbReference type="STRING" id="290054.SAMN02745114_00172"/>
<evidence type="ECO:0000259" key="4">
    <source>
        <dbReference type="SMART" id="SM00797"/>
    </source>
</evidence>
<proteinExistence type="predicted"/>
<reference evidence="5 6" key="1">
    <citation type="submission" date="2017-02" db="EMBL/GenBank/DDBJ databases">
        <authorList>
            <person name="Peterson S.W."/>
        </authorList>
    </citation>
    <scope>NUCLEOTIDE SEQUENCE [LARGE SCALE GENOMIC DNA]</scope>
    <source>
        <strain evidence="5 6">ATCC 51222</strain>
    </source>
</reference>
<feature type="domain" description="Carboxyltransferase" evidence="4">
    <location>
        <begin position="23"/>
        <end position="302"/>
    </location>
</feature>
<sequence>MIEIITPGILTTVQDFGRVGVMKNGFTQNGAMDRYSMTVANRLCGNCDSAPVLEMTVLGVTARFTQDTVICVSGADFGAKINDKPIKRNKAYKINKGDILSMGAAKSGMRAYLAVAGGIVGEYVFGSTSTNLKFAFGGYNGRKLQSGDVLSIGTGAFHLGDIDKWEIPESEYSKDAQLRVVLGPQNDMFTDEDIRLFLSQEYEVTAQSDRMGIRLSGEPLKSKNGMDIISDGIVFGSVQVPNSGEPIILMADHQTTGGYAKIATVISVDLPRASQLLAGNTVRFKSVTVEEAEQEAKKQKRFFDNLYMF</sequence>
<dbReference type="InterPro" id="IPR052708">
    <property type="entry name" value="PxpC"/>
</dbReference>
<dbReference type="InterPro" id="IPR029000">
    <property type="entry name" value="Cyclophilin-like_dom_sf"/>
</dbReference>
<dbReference type="InterPro" id="IPR003778">
    <property type="entry name" value="CT_A_B"/>
</dbReference>
<dbReference type="NCBIfam" id="TIGR00724">
    <property type="entry name" value="urea_amlyse_rel"/>
    <property type="match status" value="1"/>
</dbReference>
<dbReference type="OrthoDB" id="9782422at2"/>
<keyword evidence="1" id="KW-0547">Nucleotide-binding</keyword>
<dbReference type="GO" id="GO:0016787">
    <property type="term" value="F:hydrolase activity"/>
    <property type="evidence" value="ECO:0007669"/>
    <property type="project" value="UniProtKB-KW"/>
</dbReference>
<evidence type="ECO:0000313" key="6">
    <source>
        <dbReference type="Proteomes" id="UP000190657"/>
    </source>
</evidence>
<dbReference type="Pfam" id="PF02626">
    <property type="entry name" value="CT_A_B"/>
    <property type="match status" value="1"/>
</dbReference>
<evidence type="ECO:0000256" key="1">
    <source>
        <dbReference type="ARBA" id="ARBA00022741"/>
    </source>
</evidence>
<keyword evidence="2" id="KW-0378">Hydrolase</keyword>
<keyword evidence="3" id="KW-0067">ATP-binding</keyword>
<dbReference type="GO" id="GO:0005524">
    <property type="term" value="F:ATP binding"/>
    <property type="evidence" value="ECO:0007669"/>
    <property type="project" value="UniProtKB-KW"/>
</dbReference>
<organism evidence="5 6">
    <name type="scientific">Eubacterium coprostanoligenes</name>
    <dbReference type="NCBI Taxonomy" id="290054"/>
    <lineage>
        <taxon>Bacteria</taxon>
        <taxon>Bacillati</taxon>
        <taxon>Bacillota</taxon>
        <taxon>Clostridia</taxon>
        <taxon>Eubacteriales</taxon>
        <taxon>Eubacteriaceae</taxon>
        <taxon>Eubacterium</taxon>
    </lineage>
</organism>
<dbReference type="SUPFAM" id="SSF50891">
    <property type="entry name" value="Cyclophilin-like"/>
    <property type="match status" value="1"/>
</dbReference>
<dbReference type="AlphaFoldDB" id="A0A1T4JY84"/>
<gene>
    <name evidence="5" type="ORF">SAMN02745114_00172</name>
</gene>
<protein>
    <submittedName>
        <fullName evidence="5">Biotin-dependent carboxylase uncharacterized domain-containing protein</fullName>
    </submittedName>
</protein>
<dbReference type="PANTHER" id="PTHR43309:SF5">
    <property type="entry name" value="5-OXOPROLINASE SUBUNIT C"/>
    <property type="match status" value="1"/>
</dbReference>
<dbReference type="Gene3D" id="2.40.100.10">
    <property type="entry name" value="Cyclophilin-like"/>
    <property type="match status" value="1"/>
</dbReference>
<name>A0A1T4JY84_9FIRM</name>
<dbReference type="PANTHER" id="PTHR43309">
    <property type="entry name" value="5-OXOPROLINASE SUBUNIT C"/>
    <property type="match status" value="1"/>
</dbReference>
<evidence type="ECO:0000313" key="5">
    <source>
        <dbReference type="EMBL" id="SJZ35141.1"/>
    </source>
</evidence>
<keyword evidence="6" id="KW-1185">Reference proteome</keyword>
<dbReference type="SMART" id="SM00797">
    <property type="entry name" value="AHS2"/>
    <property type="match status" value="1"/>
</dbReference>
<evidence type="ECO:0000256" key="2">
    <source>
        <dbReference type="ARBA" id="ARBA00022801"/>
    </source>
</evidence>
<accession>A0A1T4JY84</accession>
<dbReference type="RefSeq" id="WP_078767682.1">
    <property type="nucleotide sequence ID" value="NZ_FUWW01000002.1"/>
</dbReference>